<gene>
    <name evidence="5" type="ORF">LKD42_01865</name>
</gene>
<sequence length="341" mass="37731">MAVTIKDVAAAAGVSPSTVSRTCKDSPSISRETKERVRRIMAQLGYVPNFETEPVEAFSKTIGIILPSSQRDVYENAFHLEIIRGIGQFCNQRRYVNTVITGQDDAEVLDAIQSMVSNSQEDGFILLYSKKNCPVASYLRNEGLLHVIVGKAVQSANQTIYIDNDNALAGEEATDYLYELGHRRIAYFGVSNAMLFSAERKRGYQMSLLKHGITPREEDCVEINSLNDSYEDALETLLTSADRPTAVLISDDILAVVLEQFCGKLGFSIPKDLSIISFNNSLFSRITSPRLTTIDVNPYQLGIEAASQTINHIENPNLLATKIIVPHQLIPRESCCPPPKI</sequence>
<dbReference type="GO" id="GO:0003677">
    <property type="term" value="F:DNA binding"/>
    <property type="evidence" value="ECO:0007669"/>
    <property type="project" value="UniProtKB-KW"/>
</dbReference>
<dbReference type="InterPro" id="IPR010982">
    <property type="entry name" value="Lambda_DNA-bd_dom_sf"/>
</dbReference>
<evidence type="ECO:0000313" key="5">
    <source>
        <dbReference type="EMBL" id="MCC2148007.1"/>
    </source>
</evidence>
<dbReference type="InterPro" id="IPR000843">
    <property type="entry name" value="HTH_LacI"/>
</dbReference>
<dbReference type="Proteomes" id="UP001299235">
    <property type="component" value="Unassembled WGS sequence"/>
</dbReference>
<evidence type="ECO:0000313" key="6">
    <source>
        <dbReference type="Proteomes" id="UP001299235"/>
    </source>
</evidence>
<comment type="caution">
    <text evidence="5">The sequence shown here is derived from an EMBL/GenBank/DDBJ whole genome shotgun (WGS) entry which is preliminary data.</text>
</comment>
<dbReference type="InterPro" id="IPR028082">
    <property type="entry name" value="Peripla_BP_I"/>
</dbReference>
<dbReference type="PANTHER" id="PTHR30146:SF109">
    <property type="entry name" value="HTH-TYPE TRANSCRIPTIONAL REGULATOR GALS"/>
    <property type="match status" value="1"/>
</dbReference>
<evidence type="ECO:0000256" key="3">
    <source>
        <dbReference type="ARBA" id="ARBA00023163"/>
    </source>
</evidence>
<keyword evidence="6" id="KW-1185">Reference proteome</keyword>
<name>A0ABS8ES69_9FIRM</name>
<reference evidence="5 6" key="1">
    <citation type="submission" date="2021-10" db="EMBL/GenBank/DDBJ databases">
        <title>Anaerobic single-cell dispensing facilitates the cultivation of human gut bacteria.</title>
        <authorList>
            <person name="Afrizal A."/>
        </authorList>
    </citation>
    <scope>NUCLEOTIDE SEQUENCE [LARGE SCALE GENOMIC DNA]</scope>
    <source>
        <strain evidence="5 6">CLA-AA-H246</strain>
    </source>
</reference>
<dbReference type="SUPFAM" id="SSF53822">
    <property type="entry name" value="Periplasmic binding protein-like I"/>
    <property type="match status" value="1"/>
</dbReference>
<dbReference type="CDD" id="cd01392">
    <property type="entry name" value="HTH_LacI"/>
    <property type="match status" value="1"/>
</dbReference>
<keyword evidence="3" id="KW-0804">Transcription</keyword>
<dbReference type="PANTHER" id="PTHR30146">
    <property type="entry name" value="LACI-RELATED TRANSCRIPTIONAL REPRESSOR"/>
    <property type="match status" value="1"/>
</dbReference>
<dbReference type="CDD" id="cd06294">
    <property type="entry name" value="PBP1_MalR-like"/>
    <property type="match status" value="1"/>
</dbReference>
<organism evidence="5 6">
    <name type="scientific">Hominisplanchenecus faecis</name>
    <dbReference type="NCBI Taxonomy" id="2885351"/>
    <lineage>
        <taxon>Bacteria</taxon>
        <taxon>Bacillati</taxon>
        <taxon>Bacillota</taxon>
        <taxon>Clostridia</taxon>
        <taxon>Lachnospirales</taxon>
        <taxon>Lachnospiraceae</taxon>
        <taxon>Hominisplanchenecus</taxon>
    </lineage>
</organism>
<dbReference type="SMART" id="SM00354">
    <property type="entry name" value="HTH_LACI"/>
    <property type="match status" value="1"/>
</dbReference>
<dbReference type="RefSeq" id="WP_248834634.1">
    <property type="nucleotide sequence ID" value="NZ_JAJEQE010000003.1"/>
</dbReference>
<dbReference type="Pfam" id="PF00356">
    <property type="entry name" value="LacI"/>
    <property type="match status" value="1"/>
</dbReference>
<dbReference type="Pfam" id="PF13377">
    <property type="entry name" value="Peripla_BP_3"/>
    <property type="match status" value="1"/>
</dbReference>
<evidence type="ECO:0000256" key="1">
    <source>
        <dbReference type="ARBA" id="ARBA00023015"/>
    </source>
</evidence>
<accession>A0ABS8ES69</accession>
<dbReference type="Gene3D" id="1.10.260.40">
    <property type="entry name" value="lambda repressor-like DNA-binding domains"/>
    <property type="match status" value="1"/>
</dbReference>
<dbReference type="EMBL" id="JAJEQE010000003">
    <property type="protein sequence ID" value="MCC2148007.1"/>
    <property type="molecule type" value="Genomic_DNA"/>
</dbReference>
<keyword evidence="2 5" id="KW-0238">DNA-binding</keyword>
<dbReference type="SUPFAM" id="SSF47413">
    <property type="entry name" value="lambda repressor-like DNA-binding domains"/>
    <property type="match status" value="1"/>
</dbReference>
<proteinExistence type="predicted"/>
<dbReference type="PROSITE" id="PS50932">
    <property type="entry name" value="HTH_LACI_2"/>
    <property type="match status" value="1"/>
</dbReference>
<protein>
    <submittedName>
        <fullName evidence="5">LacI family DNA-binding transcriptional regulator</fullName>
    </submittedName>
</protein>
<dbReference type="InterPro" id="IPR046335">
    <property type="entry name" value="LacI/GalR-like_sensor"/>
</dbReference>
<keyword evidence="1" id="KW-0805">Transcription regulation</keyword>
<evidence type="ECO:0000259" key="4">
    <source>
        <dbReference type="PROSITE" id="PS50932"/>
    </source>
</evidence>
<feature type="domain" description="HTH lacI-type" evidence="4">
    <location>
        <begin position="3"/>
        <end position="49"/>
    </location>
</feature>
<dbReference type="Gene3D" id="3.40.50.2300">
    <property type="match status" value="2"/>
</dbReference>
<evidence type="ECO:0000256" key="2">
    <source>
        <dbReference type="ARBA" id="ARBA00023125"/>
    </source>
</evidence>